<accession>A0A9N9AP80</accession>
<keyword evidence="2" id="KW-1185">Reference proteome</keyword>
<name>A0A9N9AP80_9GLOM</name>
<evidence type="ECO:0000313" key="1">
    <source>
        <dbReference type="EMBL" id="CAG8537688.1"/>
    </source>
</evidence>
<evidence type="ECO:0000313" key="2">
    <source>
        <dbReference type="Proteomes" id="UP000789342"/>
    </source>
</evidence>
<dbReference type="AlphaFoldDB" id="A0A9N9AP80"/>
<reference evidence="1" key="1">
    <citation type="submission" date="2021-06" db="EMBL/GenBank/DDBJ databases">
        <authorList>
            <person name="Kallberg Y."/>
            <person name="Tangrot J."/>
            <person name="Rosling A."/>
        </authorList>
    </citation>
    <scope>NUCLEOTIDE SEQUENCE</scope>
    <source>
        <strain evidence="1">CL551</strain>
    </source>
</reference>
<dbReference type="OrthoDB" id="2381526at2759"/>
<organism evidence="1 2">
    <name type="scientific">Acaulospora morrowiae</name>
    <dbReference type="NCBI Taxonomy" id="94023"/>
    <lineage>
        <taxon>Eukaryota</taxon>
        <taxon>Fungi</taxon>
        <taxon>Fungi incertae sedis</taxon>
        <taxon>Mucoromycota</taxon>
        <taxon>Glomeromycotina</taxon>
        <taxon>Glomeromycetes</taxon>
        <taxon>Diversisporales</taxon>
        <taxon>Acaulosporaceae</taxon>
        <taxon>Acaulospora</taxon>
    </lineage>
</organism>
<dbReference type="Proteomes" id="UP000789342">
    <property type="component" value="Unassembled WGS sequence"/>
</dbReference>
<proteinExistence type="predicted"/>
<gene>
    <name evidence="1" type="ORF">AMORRO_LOCUS4975</name>
</gene>
<comment type="caution">
    <text evidence="1">The sequence shown here is derived from an EMBL/GenBank/DDBJ whole genome shotgun (WGS) entry which is preliminary data.</text>
</comment>
<sequence length="218" mass="25682">EHVIVIPFFLFSGGWEEIKENWNRNREHSSILWKSRNMSLQNRVKFHSFTHHNPNTFPHAKQKFPPSSTFYAHCASTSEQTPGFRRQVRQVLTTKILQTELVKGESTNKEFHLVEDDIPSTLPSLFQPIKVHRKVYDRNNTAILNQTVEHFYNVLKKISSSHAIESARIWMKDYEQYRRQVLSEVENENDSVGNKTSKGDLVRNFYSCLRCEREQSEI</sequence>
<dbReference type="EMBL" id="CAJVPV010002848">
    <property type="protein sequence ID" value="CAG8537688.1"/>
    <property type="molecule type" value="Genomic_DNA"/>
</dbReference>
<protein>
    <submittedName>
        <fullName evidence="1">4027_t:CDS:1</fullName>
    </submittedName>
</protein>
<feature type="non-terminal residue" evidence="1">
    <location>
        <position position="1"/>
    </location>
</feature>